<protein>
    <submittedName>
        <fullName evidence="1">Uncharacterized protein</fullName>
    </submittedName>
</protein>
<evidence type="ECO:0000313" key="2">
    <source>
        <dbReference type="Proteomes" id="UP000325313"/>
    </source>
</evidence>
<dbReference type="EMBL" id="VDEP01000374">
    <property type="protein sequence ID" value="KAA1093475.1"/>
    <property type="molecule type" value="Genomic_DNA"/>
</dbReference>
<organism evidence="1 2">
    <name type="scientific">Puccinia graminis f. sp. tritici</name>
    <dbReference type="NCBI Taxonomy" id="56615"/>
    <lineage>
        <taxon>Eukaryota</taxon>
        <taxon>Fungi</taxon>
        <taxon>Dikarya</taxon>
        <taxon>Basidiomycota</taxon>
        <taxon>Pucciniomycotina</taxon>
        <taxon>Pucciniomycetes</taxon>
        <taxon>Pucciniales</taxon>
        <taxon>Pucciniaceae</taxon>
        <taxon>Puccinia</taxon>
    </lineage>
</organism>
<sequence>MRSDLFSREVNDKSEAERWIAACGKQNLRSRMRSEQAKFPQVELILSQFIVKLITGLCTSPTARLVRHLTLDRARLIVEAASLRGKFLNFKNARMAVQLPIRSNDDTGRT</sequence>
<reference evidence="1 2" key="1">
    <citation type="submission" date="2019-05" db="EMBL/GenBank/DDBJ databases">
        <title>Emergence of the Ug99 lineage of the wheat stem rust pathogen through somatic hybridization.</title>
        <authorList>
            <person name="Li F."/>
            <person name="Upadhyaya N.M."/>
            <person name="Sperschneider J."/>
            <person name="Matny O."/>
            <person name="Nguyen-Phuc H."/>
            <person name="Mago R."/>
            <person name="Raley C."/>
            <person name="Miller M.E."/>
            <person name="Silverstein K.A.T."/>
            <person name="Henningsen E."/>
            <person name="Hirsch C.D."/>
            <person name="Visser B."/>
            <person name="Pretorius Z.A."/>
            <person name="Steffenson B.J."/>
            <person name="Schwessinger B."/>
            <person name="Dodds P.N."/>
            <person name="Figueroa M."/>
        </authorList>
    </citation>
    <scope>NUCLEOTIDE SEQUENCE [LARGE SCALE GENOMIC DNA]</scope>
    <source>
        <strain evidence="1 2">Ug99</strain>
    </source>
</reference>
<accession>A0A5B0NWE2</accession>
<name>A0A5B0NWE2_PUCGR</name>
<evidence type="ECO:0000313" key="1">
    <source>
        <dbReference type="EMBL" id="KAA1093475.1"/>
    </source>
</evidence>
<gene>
    <name evidence="1" type="ORF">PGTUg99_020518</name>
</gene>
<comment type="caution">
    <text evidence="1">The sequence shown here is derived from an EMBL/GenBank/DDBJ whole genome shotgun (WGS) entry which is preliminary data.</text>
</comment>
<dbReference type="AlphaFoldDB" id="A0A5B0NWE2"/>
<dbReference type="Proteomes" id="UP000325313">
    <property type="component" value="Unassembled WGS sequence"/>
</dbReference>
<proteinExistence type="predicted"/>